<evidence type="ECO:0000313" key="2">
    <source>
        <dbReference type="Proteomes" id="UP001164374"/>
    </source>
</evidence>
<protein>
    <submittedName>
        <fullName evidence="1">Type III effector protein</fullName>
    </submittedName>
</protein>
<dbReference type="Proteomes" id="UP001164374">
    <property type="component" value="Unassembled WGS sequence"/>
</dbReference>
<reference evidence="1" key="1">
    <citation type="journal article" date="2023" name="Front. Microbiol.">
        <title>Ralstonia chuxiongensis sp. nov., Ralstonia mojiangensis sp. nov., and Ralstonia soli sp. nov., isolated from tobacco fields, are three novel species in the family Burkholderiaceae.</title>
        <authorList>
            <person name="Lu C.H."/>
            <person name="Zhang Y.Y."/>
            <person name="Jiang N."/>
            <person name="Chen W."/>
            <person name="Shao X."/>
            <person name="Zhao Z.M."/>
            <person name="Lu W.L."/>
            <person name="Hu X."/>
            <person name="Xi Y.X."/>
            <person name="Zou S.Y."/>
            <person name="Wei Q.J."/>
            <person name="Lin Z.L."/>
            <person name="Gong L."/>
            <person name="Gai X.T."/>
            <person name="Zhang L.Q."/>
            <person name="Li J.Y."/>
            <person name="Jin Y."/>
            <person name="Xia Z.Y."/>
        </authorList>
    </citation>
    <scope>NUCLEOTIDE SEQUENCE</scope>
    <source>
        <strain evidence="1">22TCCZM01-4</strain>
    </source>
</reference>
<comment type="caution">
    <text evidence="1">The sequence shown here is derived from an EMBL/GenBank/DDBJ whole genome shotgun (WGS) entry which is preliminary data.</text>
</comment>
<sequence length="309" mass="34738">MTRSSAVVLMLSSTSCFADALVDRIRLSLQRAAETSGLAARHERFYEAAQALRSEILELVSEEPDDLAVLKCAQAFREETQAFKQAHAIARLTYSPEVDQRYPFRDEMEQPILITTLEPTGRARDRFERYPSDAVWPYLQADVAPRVRGALYQHTLVCRRLLRADLRDMREEALIGERGVFAARDIAVGECLGVYGGRLLTPATYYTCLDDSFVLSTSTGGIDSWVDGENILAMANTIFTYERGEADRQAESGYNMEAAVFEATSRCGRHFSIRAFFATERVAAGAELRWNYRYAPELIRQRFGGQAAV</sequence>
<organism evidence="1 2">
    <name type="scientific">Ralstonia mojiangensis</name>
    <dbReference type="NCBI Taxonomy" id="2953895"/>
    <lineage>
        <taxon>Bacteria</taxon>
        <taxon>Pseudomonadati</taxon>
        <taxon>Pseudomonadota</taxon>
        <taxon>Betaproteobacteria</taxon>
        <taxon>Burkholderiales</taxon>
        <taxon>Burkholderiaceae</taxon>
        <taxon>Ralstonia</taxon>
    </lineage>
</organism>
<reference evidence="1" key="2">
    <citation type="submission" date="2023-02" db="EMBL/GenBank/DDBJ databases">
        <authorList>
            <person name="Lu C.-H."/>
        </authorList>
    </citation>
    <scope>NUCLEOTIDE SEQUENCE</scope>
    <source>
        <strain evidence="1">22TCCZM01-4</strain>
    </source>
</reference>
<dbReference type="EMBL" id="JAOCQJ010000006">
    <property type="protein sequence ID" value="MCT7318514.1"/>
    <property type="molecule type" value="Genomic_DNA"/>
</dbReference>
<dbReference type="AlphaFoldDB" id="A0AAE3LCT4"/>
<dbReference type="InterPro" id="IPR046341">
    <property type="entry name" value="SET_dom_sf"/>
</dbReference>
<name>A0AAE3LCT4_9RALS</name>
<dbReference type="SUPFAM" id="SSF82199">
    <property type="entry name" value="SET domain"/>
    <property type="match status" value="1"/>
</dbReference>
<accession>A0AAE3LCT4</accession>
<evidence type="ECO:0000313" key="1">
    <source>
        <dbReference type="EMBL" id="MCT7318514.1"/>
    </source>
</evidence>
<proteinExistence type="predicted"/>
<dbReference type="Gene3D" id="2.170.270.10">
    <property type="entry name" value="SET domain"/>
    <property type="match status" value="1"/>
</dbReference>
<dbReference type="RefSeq" id="WP_260800617.1">
    <property type="nucleotide sequence ID" value="NZ_JAOCQJ010000006.1"/>
</dbReference>
<gene>
    <name evidence="1" type="ORF">N5I87_21040</name>
</gene>
<dbReference type="PROSITE" id="PS51257">
    <property type="entry name" value="PROKAR_LIPOPROTEIN"/>
    <property type="match status" value="1"/>
</dbReference>